<evidence type="ECO:0000256" key="2">
    <source>
        <dbReference type="ARBA" id="ARBA00008554"/>
    </source>
</evidence>
<evidence type="ECO:0000256" key="3">
    <source>
        <dbReference type="ARBA" id="ARBA00022448"/>
    </source>
</evidence>
<keyword evidence="8" id="KW-0472">Membrane</keyword>
<dbReference type="PANTHER" id="PTHR12022">
    <property type="entry name" value="UBIQUINOL-CYTOCHROME C REDUCTASE COMPLEX 14 KD PROTEIN"/>
    <property type="match status" value="1"/>
</dbReference>
<dbReference type="Gene3D" id="1.10.1090.10">
    <property type="entry name" value="Cytochrome b-c1 complex subunit 7"/>
    <property type="match status" value="1"/>
</dbReference>
<evidence type="ECO:0000313" key="9">
    <source>
        <dbReference type="EMBL" id="KAK4257333.1"/>
    </source>
</evidence>
<dbReference type="InterPro" id="IPR003197">
    <property type="entry name" value="QCR7"/>
</dbReference>
<sequence length="158" mass="18225">MKASPKNPSSTTLSQLHICLPSSICLWEEDTTEALAPRFIESLHGTQPQPQEGKELSRRESVRGINGVVLSFLNPRKNWLAAQHMKSVSTGLRNYGLQYNVLYHPYFDLDVKEALNRLHREIVDAHKQRLKRAMDLSMKHEYLPENLQVHLHKAFLML</sequence>
<dbReference type="InterPro" id="IPR036544">
    <property type="entry name" value="QCR7_sf"/>
</dbReference>
<evidence type="ECO:0000256" key="1">
    <source>
        <dbReference type="ARBA" id="ARBA00004443"/>
    </source>
</evidence>
<evidence type="ECO:0000256" key="7">
    <source>
        <dbReference type="ARBA" id="ARBA00023128"/>
    </source>
</evidence>
<accession>A0AAE1MCD8</accession>
<dbReference type="PANTHER" id="PTHR12022:SF0">
    <property type="entry name" value="CYTOCHROME B-C1 COMPLEX SUBUNIT 7"/>
    <property type="match status" value="1"/>
</dbReference>
<gene>
    <name evidence="9" type="ORF">QN277_006932</name>
</gene>
<evidence type="ECO:0000256" key="5">
    <source>
        <dbReference type="ARBA" id="ARBA00022792"/>
    </source>
</evidence>
<keyword evidence="3" id="KW-0813">Transport</keyword>
<evidence type="ECO:0000256" key="6">
    <source>
        <dbReference type="ARBA" id="ARBA00022982"/>
    </source>
</evidence>
<name>A0AAE1MCD8_9FABA</name>
<dbReference type="GO" id="GO:0045275">
    <property type="term" value="C:respiratory chain complex III"/>
    <property type="evidence" value="ECO:0007669"/>
    <property type="project" value="InterPro"/>
</dbReference>
<evidence type="ECO:0000313" key="10">
    <source>
        <dbReference type="Proteomes" id="UP001293593"/>
    </source>
</evidence>
<comment type="caution">
    <text evidence="9">The sequence shown here is derived from an EMBL/GenBank/DDBJ whole genome shotgun (WGS) entry which is preliminary data.</text>
</comment>
<dbReference type="EMBL" id="JAWXYG010000012">
    <property type="protein sequence ID" value="KAK4257333.1"/>
    <property type="molecule type" value="Genomic_DNA"/>
</dbReference>
<keyword evidence="5" id="KW-0999">Mitochondrion inner membrane</keyword>
<dbReference type="GO" id="GO:0005743">
    <property type="term" value="C:mitochondrial inner membrane"/>
    <property type="evidence" value="ECO:0007669"/>
    <property type="project" value="UniProtKB-SubCell"/>
</dbReference>
<proteinExistence type="inferred from homology"/>
<dbReference type="SUPFAM" id="SSF81524">
    <property type="entry name" value="14 kDa protein of cytochrome bc1 complex (Ubiquinol-cytochrome c reductase)"/>
    <property type="match status" value="1"/>
</dbReference>
<keyword evidence="4" id="KW-0679">Respiratory chain</keyword>
<dbReference type="AlphaFoldDB" id="A0AAE1MCD8"/>
<dbReference type="GO" id="GO:0006122">
    <property type="term" value="P:mitochondrial electron transport, ubiquinol to cytochrome c"/>
    <property type="evidence" value="ECO:0007669"/>
    <property type="project" value="InterPro"/>
</dbReference>
<keyword evidence="7" id="KW-0496">Mitochondrion</keyword>
<dbReference type="Pfam" id="PF02271">
    <property type="entry name" value="UCR_14kD"/>
    <property type="match status" value="1"/>
</dbReference>
<protein>
    <submittedName>
        <fullName evidence="9">Uncharacterized protein</fullName>
    </submittedName>
</protein>
<organism evidence="9 10">
    <name type="scientific">Acacia crassicarpa</name>
    <name type="common">northern wattle</name>
    <dbReference type="NCBI Taxonomy" id="499986"/>
    <lineage>
        <taxon>Eukaryota</taxon>
        <taxon>Viridiplantae</taxon>
        <taxon>Streptophyta</taxon>
        <taxon>Embryophyta</taxon>
        <taxon>Tracheophyta</taxon>
        <taxon>Spermatophyta</taxon>
        <taxon>Magnoliopsida</taxon>
        <taxon>eudicotyledons</taxon>
        <taxon>Gunneridae</taxon>
        <taxon>Pentapetalae</taxon>
        <taxon>rosids</taxon>
        <taxon>fabids</taxon>
        <taxon>Fabales</taxon>
        <taxon>Fabaceae</taxon>
        <taxon>Caesalpinioideae</taxon>
        <taxon>mimosoid clade</taxon>
        <taxon>Acacieae</taxon>
        <taxon>Acacia</taxon>
    </lineage>
</organism>
<reference evidence="9" key="1">
    <citation type="submission" date="2023-10" db="EMBL/GenBank/DDBJ databases">
        <title>Chromosome-level genome of the transformable northern wattle, Acacia crassicarpa.</title>
        <authorList>
            <person name="Massaro I."/>
            <person name="Sinha N.R."/>
            <person name="Poethig S."/>
            <person name="Leichty A.R."/>
        </authorList>
    </citation>
    <scope>NUCLEOTIDE SEQUENCE</scope>
    <source>
        <strain evidence="9">Acra3RX</strain>
        <tissue evidence="9">Leaf</tissue>
    </source>
</reference>
<evidence type="ECO:0000256" key="4">
    <source>
        <dbReference type="ARBA" id="ARBA00022660"/>
    </source>
</evidence>
<comment type="subcellular location">
    <subcellularLocation>
        <location evidence="1">Mitochondrion inner membrane</location>
        <topology evidence="1">Peripheral membrane protein</topology>
        <orientation evidence="1">Matrix side</orientation>
    </subcellularLocation>
</comment>
<keyword evidence="10" id="KW-1185">Reference proteome</keyword>
<evidence type="ECO:0000256" key="8">
    <source>
        <dbReference type="ARBA" id="ARBA00023136"/>
    </source>
</evidence>
<dbReference type="Proteomes" id="UP001293593">
    <property type="component" value="Unassembled WGS sequence"/>
</dbReference>
<keyword evidence="6" id="KW-0249">Electron transport</keyword>
<comment type="similarity">
    <text evidence="2">Belongs to the UQCRB/QCR7 family.</text>
</comment>